<keyword evidence="3" id="KW-0966">Cell projection</keyword>
<dbReference type="InterPro" id="IPR021136">
    <property type="entry name" value="Flagellar_hook_control-like_C"/>
</dbReference>
<evidence type="ECO:0000313" key="3">
    <source>
        <dbReference type="EMBL" id="AEF94640.1"/>
    </source>
</evidence>
<feature type="region of interest" description="Disordered" evidence="1">
    <location>
        <begin position="282"/>
        <end position="376"/>
    </location>
</feature>
<accession>F6B803</accession>
<proteinExistence type="predicted"/>
<evidence type="ECO:0000256" key="1">
    <source>
        <dbReference type="SAM" id="MobiDB-lite"/>
    </source>
</evidence>
<dbReference type="eggNOG" id="COG3144">
    <property type="taxonomic scope" value="Bacteria"/>
</dbReference>
<organism evidence="3 4">
    <name type="scientific">Desulfotomaculum nigrificans (strain DSM 14880 / VKM B-2319 / CO-1-SRB)</name>
    <name type="common">Desulfotomaculum carboxydivorans</name>
    <dbReference type="NCBI Taxonomy" id="868595"/>
    <lineage>
        <taxon>Bacteria</taxon>
        <taxon>Bacillati</taxon>
        <taxon>Bacillota</taxon>
        <taxon>Clostridia</taxon>
        <taxon>Eubacteriales</taxon>
        <taxon>Desulfotomaculaceae</taxon>
        <taxon>Desulfotomaculum</taxon>
    </lineage>
</organism>
<dbReference type="Pfam" id="PF02120">
    <property type="entry name" value="Flg_hook"/>
    <property type="match status" value="1"/>
</dbReference>
<dbReference type="HOGENOM" id="CLU_503199_0_0_9"/>
<dbReference type="PANTHER" id="PTHR37533:SF2">
    <property type="entry name" value="FLAGELLAR HOOK-LENGTH CONTROL PROTEIN"/>
    <property type="match status" value="1"/>
</dbReference>
<dbReference type="InterPro" id="IPR038610">
    <property type="entry name" value="FliK-like_C_sf"/>
</dbReference>
<dbReference type="STRING" id="868595.Desca_1793"/>
<feature type="domain" description="Flagellar hook-length control protein-like C-terminal" evidence="2">
    <location>
        <begin position="412"/>
        <end position="490"/>
    </location>
</feature>
<sequence length="541" mass="58303">MQIGKVIQGQGELTLGLGNSTAGVGGEGFANLLQALISLRPPVMAGPVNYHPQREFNPGDAQGNVPETGISGLMLPVTALDSQECCPIDTLTIGNTAEGKDYQDSGNSWDDSFQDSNAGLIFPHISGVENIPLNQENTNTPINEDPANKDTAVEQLFSQLIPPGYNLPRQGISTEAKGYSENVLLAKNQNDLNQQPLFMYGGISLDQSIINDTGNPAVDSKPEQFLTKQDTVVTPKPPVLLPVVESEMAQNLTGASQPISQPQLLPGIGPYQFQVLASSLNRPDSGQMQDLTEADQPQPQPLPNIAPHQLQVFPDKQPGTQDPVNGVNAADGPVDFDTDLNPQGSGVQSNQTPPPGNQDGRDNQDNQPPVHNNLVFDPKVKAPEPVVTITVNREIPLTQLPARLSEMVRTLLVEHNPGQTTLKMKLQPEHLGEVTVKLTWSKGELSAHFITASTTARELLETSVPRLRELLAQQDIRLNEAAVFTGQQNSSGYQNYPGQGQQWAARGGQILKGGYYQVDTPVETKAVPQVLTTHSELDIVV</sequence>
<gene>
    <name evidence="3" type="ordered locus">Desca_1793</name>
</gene>
<dbReference type="EMBL" id="CP002736">
    <property type="protein sequence ID" value="AEF94640.1"/>
    <property type="molecule type" value="Genomic_DNA"/>
</dbReference>
<keyword evidence="3" id="KW-0282">Flagellum</keyword>
<dbReference type="KEGG" id="dca:Desca_1793"/>
<reference evidence="3" key="1">
    <citation type="submission" date="2011-05" db="EMBL/GenBank/DDBJ databases">
        <title>Complete sequence of Desulfotomaculum carboxydivorans CO-1-SRB.</title>
        <authorList>
            <consortium name="US DOE Joint Genome Institute"/>
            <person name="Lucas S."/>
            <person name="Han J."/>
            <person name="Lapidus A."/>
            <person name="Cheng J.-F."/>
            <person name="Goodwin L."/>
            <person name="Pitluck S."/>
            <person name="Peters L."/>
            <person name="Mikhailova N."/>
            <person name="Lu M."/>
            <person name="Han C."/>
            <person name="Tapia R."/>
            <person name="Land M."/>
            <person name="Hauser L."/>
            <person name="Kyrpides N."/>
            <person name="Ivanova N."/>
            <person name="Pagani I."/>
            <person name="Stams A."/>
            <person name="Plugge C."/>
            <person name="Muyzer G."/>
            <person name="Kuever J."/>
            <person name="Parshina S."/>
            <person name="Ivanova A."/>
            <person name="Nazina T."/>
            <person name="Woyke T."/>
        </authorList>
    </citation>
    <scope>NUCLEOTIDE SEQUENCE [LARGE SCALE GENOMIC DNA]</scope>
    <source>
        <strain evidence="3">CO-1-SRB</strain>
    </source>
</reference>
<keyword evidence="3" id="KW-0969">Cilium</keyword>
<dbReference type="CDD" id="cd17470">
    <property type="entry name" value="T3SS_Flik_C"/>
    <property type="match status" value="1"/>
</dbReference>
<dbReference type="Gene3D" id="3.30.750.140">
    <property type="match status" value="1"/>
</dbReference>
<evidence type="ECO:0000259" key="2">
    <source>
        <dbReference type="Pfam" id="PF02120"/>
    </source>
</evidence>
<protein>
    <submittedName>
        <fullName evidence="3">Flagellar hook-length control protein-like protein</fullName>
    </submittedName>
</protein>
<dbReference type="Proteomes" id="UP000009226">
    <property type="component" value="Chromosome"/>
</dbReference>
<evidence type="ECO:0000313" key="4">
    <source>
        <dbReference type="Proteomes" id="UP000009226"/>
    </source>
</evidence>
<dbReference type="RefSeq" id="WP_013810374.1">
    <property type="nucleotide sequence ID" value="NC_015565.1"/>
</dbReference>
<keyword evidence="4" id="KW-1185">Reference proteome</keyword>
<dbReference type="InterPro" id="IPR052563">
    <property type="entry name" value="FliK"/>
</dbReference>
<dbReference type="PANTHER" id="PTHR37533">
    <property type="entry name" value="FLAGELLAR HOOK-LENGTH CONTROL PROTEIN"/>
    <property type="match status" value="1"/>
</dbReference>
<dbReference type="AlphaFoldDB" id="F6B803"/>
<feature type="compositionally biased region" description="Polar residues" evidence="1">
    <location>
        <begin position="340"/>
        <end position="351"/>
    </location>
</feature>
<name>F6B803_DESCC</name>